<evidence type="ECO:0000313" key="7">
    <source>
        <dbReference type="Proteomes" id="UP000278673"/>
    </source>
</evidence>
<organism evidence="6 7">
    <name type="scientific">Streptomyces triticirhizae</name>
    <dbReference type="NCBI Taxonomy" id="2483353"/>
    <lineage>
        <taxon>Bacteria</taxon>
        <taxon>Bacillati</taxon>
        <taxon>Actinomycetota</taxon>
        <taxon>Actinomycetes</taxon>
        <taxon>Kitasatosporales</taxon>
        <taxon>Streptomycetaceae</taxon>
        <taxon>Streptomyces</taxon>
    </lineage>
</organism>
<keyword evidence="3 4" id="KW-0732">Signal</keyword>
<dbReference type="RefSeq" id="WP_122181933.1">
    <property type="nucleotide sequence ID" value="NZ_RFFJ01000003.1"/>
</dbReference>
<feature type="signal peptide" evidence="4">
    <location>
        <begin position="1"/>
        <end position="27"/>
    </location>
</feature>
<reference evidence="6 7" key="1">
    <citation type="submission" date="2018-10" db="EMBL/GenBank/DDBJ databases">
        <title>Isolation, diversity and antifungal activity of actinobacteria from wheat.</title>
        <authorList>
            <person name="Han C."/>
        </authorList>
    </citation>
    <scope>NUCLEOTIDE SEQUENCE [LARGE SCALE GENOMIC DNA]</scope>
    <source>
        <strain evidence="6 7">NEAU-YY642</strain>
    </source>
</reference>
<dbReference type="Proteomes" id="UP000278673">
    <property type="component" value="Unassembled WGS sequence"/>
</dbReference>
<dbReference type="PANTHER" id="PTHR30290:SF9">
    <property type="entry name" value="OLIGOPEPTIDE-BINDING PROTEIN APPA"/>
    <property type="match status" value="1"/>
</dbReference>
<dbReference type="InterPro" id="IPR000914">
    <property type="entry name" value="SBP_5_dom"/>
</dbReference>
<keyword evidence="2" id="KW-0813">Transport</keyword>
<evidence type="ECO:0000259" key="5">
    <source>
        <dbReference type="Pfam" id="PF00496"/>
    </source>
</evidence>
<dbReference type="Gene3D" id="3.10.105.10">
    <property type="entry name" value="Dipeptide-binding Protein, Domain 3"/>
    <property type="match status" value="1"/>
</dbReference>
<dbReference type="Gene3D" id="3.40.190.10">
    <property type="entry name" value="Periplasmic binding protein-like II"/>
    <property type="match status" value="1"/>
</dbReference>
<dbReference type="PROSITE" id="PS51257">
    <property type="entry name" value="PROKAR_LIPOPROTEIN"/>
    <property type="match status" value="1"/>
</dbReference>
<feature type="chain" id="PRO_5038589967" evidence="4">
    <location>
        <begin position="28"/>
        <end position="542"/>
    </location>
</feature>
<name>A0A3M2MBK5_9ACTN</name>
<evidence type="ECO:0000256" key="2">
    <source>
        <dbReference type="ARBA" id="ARBA00022448"/>
    </source>
</evidence>
<feature type="domain" description="Solute-binding protein family 5" evidence="5">
    <location>
        <begin position="90"/>
        <end position="450"/>
    </location>
</feature>
<dbReference type="AlphaFoldDB" id="A0A3M2MBK5"/>
<dbReference type="Pfam" id="PF00496">
    <property type="entry name" value="SBP_bac_5"/>
    <property type="match status" value="1"/>
</dbReference>
<dbReference type="InterPro" id="IPR039424">
    <property type="entry name" value="SBP_5"/>
</dbReference>
<evidence type="ECO:0000256" key="3">
    <source>
        <dbReference type="ARBA" id="ARBA00022729"/>
    </source>
</evidence>
<accession>A0A3M2MBK5</accession>
<dbReference type="SUPFAM" id="SSF53850">
    <property type="entry name" value="Periplasmic binding protein-like II"/>
    <property type="match status" value="1"/>
</dbReference>
<comment type="caution">
    <text evidence="6">The sequence shown here is derived from an EMBL/GenBank/DDBJ whole genome shotgun (WGS) entry which is preliminary data.</text>
</comment>
<dbReference type="PANTHER" id="PTHR30290">
    <property type="entry name" value="PERIPLASMIC BINDING COMPONENT OF ABC TRANSPORTER"/>
    <property type="match status" value="1"/>
</dbReference>
<evidence type="ECO:0000256" key="4">
    <source>
        <dbReference type="SAM" id="SignalP"/>
    </source>
</evidence>
<keyword evidence="7" id="KW-1185">Reference proteome</keyword>
<dbReference type="GO" id="GO:1904680">
    <property type="term" value="F:peptide transmembrane transporter activity"/>
    <property type="evidence" value="ECO:0007669"/>
    <property type="project" value="TreeGrafter"/>
</dbReference>
<dbReference type="EMBL" id="RFFJ01000003">
    <property type="protein sequence ID" value="RMI46273.1"/>
    <property type="molecule type" value="Genomic_DNA"/>
</dbReference>
<dbReference type="GO" id="GO:0015833">
    <property type="term" value="P:peptide transport"/>
    <property type="evidence" value="ECO:0007669"/>
    <property type="project" value="TreeGrafter"/>
</dbReference>
<evidence type="ECO:0000256" key="1">
    <source>
        <dbReference type="ARBA" id="ARBA00005695"/>
    </source>
</evidence>
<proteinExistence type="inferred from homology"/>
<gene>
    <name evidence="6" type="ORF">EBN88_01490</name>
</gene>
<sequence>MRRQSAARRAAALAATLALTLAATLTACGGEQGTTGSAAPTDGVLRVGLLNDIGQPPDPDVYYSGNGLALTTNMYEGLVRYEPGVDTATIGPALATDWQVSEDNTTYTFTLREDVTFHDGTPFTAEAVEASFDRRTAVGAGPAYMVAGVDSVDTPDETTVVIHLAEPNSAFLDYLASPYGPRMISPTALAENAGDDHAQTYLSTHSAGTGPYQLSVARVGERYEMTAHDGYWGGEPTFTTIELPVYTDTSAMQLALNNGDLSTIIGAVPSASQADYIEDDAVQAYSLPSFQVGVLYMNPNRPFMATPEARRAMFSAVDWGSVIDQVVAHKAELATGSYSRGALPEGVESREITHDPAPLADYVAGLSGAEKTVLIGHSASSADDAQIANIIAAQLQGLGLDATITSYQTSQVFGEFATNPAEAPDLFLSSGTWPDSSNPYMYGHVFWDQDGGLNHLQCFSDETTELLAEALVSGDPATYGAAAEANEAAACTPAWAYVNDFVVAQPWLGGVEEAHSIAEPYTLDFHALTVESADASDSAGDE</sequence>
<evidence type="ECO:0000313" key="6">
    <source>
        <dbReference type="EMBL" id="RMI46273.1"/>
    </source>
</evidence>
<comment type="similarity">
    <text evidence="1">Belongs to the bacterial solute-binding protein 5 family.</text>
</comment>
<protein>
    <submittedName>
        <fullName evidence="6">ABC transporter substrate-binding protein</fullName>
    </submittedName>
</protein>